<dbReference type="SUPFAM" id="SSF55931">
    <property type="entry name" value="Glutamine synthetase/guanido kinase"/>
    <property type="match status" value="1"/>
</dbReference>
<feature type="binding site" evidence="5 6">
    <location>
        <position position="122"/>
    </location>
    <ligand>
        <name>ATP</name>
        <dbReference type="ChEBI" id="CHEBI:30616"/>
    </ligand>
</feature>
<evidence type="ECO:0000256" key="1">
    <source>
        <dbReference type="ARBA" id="ARBA00022679"/>
    </source>
</evidence>
<dbReference type="InterPro" id="IPR022414">
    <property type="entry name" value="ATP-guanido_PTrfase_cat"/>
</dbReference>
<proteinExistence type="inferred from homology"/>
<comment type="caution">
    <text evidence="5">Lacks conserved residue(s) required for the propagation of feature annotation.</text>
</comment>
<evidence type="ECO:0000256" key="3">
    <source>
        <dbReference type="ARBA" id="ARBA00022777"/>
    </source>
</evidence>
<evidence type="ECO:0000259" key="8">
    <source>
        <dbReference type="PROSITE" id="PS51510"/>
    </source>
</evidence>
<sequence>MTLKTFLENPAAWLDGKGPAAEIVISSRLRLARNIVRMPFTCWAKEKYLREIISLIKDAIKNNAFLPNATIVDLEQADSLIRQFLVERHLISPEHAKSKIASVVIGDKESVNIMVNEEDHLRIQTFSSGLQLNAAWDVISKIDDRMSEKIEYAFSSEWGYLTACPTNVGTGLRASVMIHLPALSITKQIGKILQAVSHLGLAIRGLYGEGTESSGNLFQISNQVTLGRQEEEILDNVEKTTQKIIHEEQSAREQILKQSRVQIEDRVYRAMALLCSARIISAQEVMELLSAVRLGVGLNLLNIPIKILNELLISVQPAHIQILVEDQQSPIEKDMVRARVVQKKIMEGMKNV</sequence>
<comment type="function">
    <text evidence="5">Catalyzes the specific phosphorylation of arginine residues in proteins.</text>
</comment>
<evidence type="ECO:0000256" key="6">
    <source>
        <dbReference type="PROSITE-ProRule" id="PRU00843"/>
    </source>
</evidence>
<dbReference type="AlphaFoldDB" id="A0A2H0A9V7"/>
<keyword evidence="1 5" id="KW-0808">Transferase</keyword>
<dbReference type="GO" id="GO:0005524">
    <property type="term" value="F:ATP binding"/>
    <property type="evidence" value="ECO:0007669"/>
    <property type="project" value="UniProtKB-UniRule"/>
</dbReference>
<dbReference type="EMBL" id="PCSH01000019">
    <property type="protein sequence ID" value="PIP42206.1"/>
    <property type="molecule type" value="Genomic_DNA"/>
</dbReference>
<dbReference type="PROSITE" id="PS51510">
    <property type="entry name" value="PHOSPHAGEN_KINASE_C"/>
    <property type="match status" value="1"/>
</dbReference>
<dbReference type="GO" id="GO:0005615">
    <property type="term" value="C:extracellular space"/>
    <property type="evidence" value="ECO:0007669"/>
    <property type="project" value="TreeGrafter"/>
</dbReference>
<evidence type="ECO:0000313" key="9">
    <source>
        <dbReference type="EMBL" id="PIP42206.1"/>
    </source>
</evidence>
<evidence type="ECO:0000313" key="10">
    <source>
        <dbReference type="Proteomes" id="UP000231067"/>
    </source>
</evidence>
<comment type="similarity">
    <text evidence="5 6 7">Belongs to the ATP:guanido phosphotransferase family.</text>
</comment>
<accession>A0A2H0A9V7</accession>
<reference evidence="9 10" key="1">
    <citation type="submission" date="2017-09" db="EMBL/GenBank/DDBJ databases">
        <title>Depth-based differentiation of microbial function through sediment-hosted aquifers and enrichment of novel symbionts in the deep terrestrial subsurface.</title>
        <authorList>
            <person name="Probst A.J."/>
            <person name="Ladd B."/>
            <person name="Jarett J.K."/>
            <person name="Geller-Mcgrath D.E."/>
            <person name="Sieber C.M."/>
            <person name="Emerson J.B."/>
            <person name="Anantharaman K."/>
            <person name="Thomas B.C."/>
            <person name="Malmstrom R."/>
            <person name="Stieglmeier M."/>
            <person name="Klingl A."/>
            <person name="Woyke T."/>
            <person name="Ryan C.M."/>
            <person name="Banfield J.F."/>
        </authorList>
    </citation>
    <scope>NUCLEOTIDE SEQUENCE [LARGE SCALE GENOMIC DNA]</scope>
    <source>
        <strain evidence="9">CG23_combo_of_CG06-09_8_20_14_all_40_23</strain>
    </source>
</reference>
<keyword evidence="2 5" id="KW-0547">Nucleotide-binding</keyword>
<dbReference type="EC" id="2.7.14.1" evidence="5"/>
<dbReference type="CDD" id="cd07930">
    <property type="entry name" value="bacterial_phosphagen_kinase"/>
    <property type="match status" value="1"/>
</dbReference>
<dbReference type="HAMAP" id="MF_00602">
    <property type="entry name" value="Prot_Arg_kinase"/>
    <property type="match status" value="1"/>
</dbReference>
<dbReference type="PANTHER" id="PTHR11547">
    <property type="entry name" value="ARGININE OR CREATINE KINASE"/>
    <property type="match status" value="1"/>
</dbReference>
<dbReference type="InterPro" id="IPR000749">
    <property type="entry name" value="ATP-guanido_PTrfase"/>
</dbReference>
<feature type="binding site" evidence="5 6">
    <location>
        <begin position="173"/>
        <end position="177"/>
    </location>
    <ligand>
        <name>ATP</name>
        <dbReference type="ChEBI" id="CHEBI:30616"/>
    </ligand>
</feature>
<keyword evidence="3 5" id="KW-0418">Kinase</keyword>
<dbReference type="Proteomes" id="UP000231067">
    <property type="component" value="Unassembled WGS sequence"/>
</dbReference>
<organism evidence="9 10">
    <name type="scientific">Candidatus Desantisbacteria bacterium CG23_combo_of_CG06-09_8_20_14_all_40_23</name>
    <dbReference type="NCBI Taxonomy" id="1974550"/>
    <lineage>
        <taxon>Bacteria</taxon>
        <taxon>Candidatus Desantisiibacteriota</taxon>
    </lineage>
</organism>
<evidence type="ECO:0000256" key="2">
    <source>
        <dbReference type="ARBA" id="ARBA00022741"/>
    </source>
</evidence>
<feature type="binding site" evidence="6">
    <location>
        <begin position="26"/>
        <end position="30"/>
    </location>
    <ligand>
        <name>ATP</name>
        <dbReference type="ChEBI" id="CHEBI:30616"/>
    </ligand>
</feature>
<evidence type="ECO:0000256" key="4">
    <source>
        <dbReference type="ARBA" id="ARBA00022840"/>
    </source>
</evidence>
<dbReference type="Pfam" id="PF00217">
    <property type="entry name" value="ATP-gua_Ptrans"/>
    <property type="match status" value="1"/>
</dbReference>
<feature type="binding site" evidence="5 6">
    <location>
        <position position="89"/>
    </location>
    <ligand>
        <name>ATP</name>
        <dbReference type="ChEBI" id="CHEBI:30616"/>
    </ligand>
</feature>
<feature type="binding site" evidence="5 6">
    <location>
        <begin position="204"/>
        <end position="209"/>
    </location>
    <ligand>
        <name>ATP</name>
        <dbReference type="ChEBI" id="CHEBI:30616"/>
    </ligand>
</feature>
<dbReference type="GO" id="GO:1990424">
    <property type="term" value="F:protein arginine kinase activity"/>
    <property type="evidence" value="ECO:0007669"/>
    <property type="project" value="UniProtKB-EC"/>
</dbReference>
<dbReference type="PANTHER" id="PTHR11547:SF38">
    <property type="entry name" value="ARGININE KINASE 1-RELATED"/>
    <property type="match status" value="1"/>
</dbReference>
<dbReference type="InterPro" id="IPR023660">
    <property type="entry name" value="Arg_Kinase"/>
</dbReference>
<comment type="caution">
    <text evidence="9">The sequence shown here is derived from an EMBL/GenBank/DDBJ whole genome shotgun (WGS) entry which is preliminary data.</text>
</comment>
<keyword evidence="4 5" id="KW-0067">ATP-binding</keyword>
<protein>
    <recommendedName>
        <fullName evidence="5">Protein-arginine kinase</fullName>
        <ecNumber evidence="5">2.7.14.1</ecNumber>
    </recommendedName>
</protein>
<dbReference type="Gene3D" id="3.30.590.10">
    <property type="entry name" value="Glutamine synthetase/guanido kinase, catalytic domain"/>
    <property type="match status" value="1"/>
</dbReference>
<dbReference type="GO" id="GO:0004111">
    <property type="term" value="F:creatine kinase activity"/>
    <property type="evidence" value="ECO:0007669"/>
    <property type="project" value="InterPro"/>
</dbReference>
<dbReference type="PROSITE" id="PS00112">
    <property type="entry name" value="PHOSPHAGEN_KINASE"/>
    <property type="match status" value="1"/>
</dbReference>
<name>A0A2H0A9V7_9BACT</name>
<dbReference type="InterPro" id="IPR022415">
    <property type="entry name" value="ATP-guanido_PTrfase_AS"/>
</dbReference>
<comment type="catalytic activity">
    <reaction evidence="5">
        <text>L-arginyl-[protein] + ATP = N(omega)-phospho-L-arginyl-[protein] + ADP + H(+)</text>
        <dbReference type="Rhea" id="RHEA:43384"/>
        <dbReference type="Rhea" id="RHEA-COMP:10532"/>
        <dbReference type="Rhea" id="RHEA-COMP:10533"/>
        <dbReference type="ChEBI" id="CHEBI:15378"/>
        <dbReference type="ChEBI" id="CHEBI:29965"/>
        <dbReference type="ChEBI" id="CHEBI:30616"/>
        <dbReference type="ChEBI" id="CHEBI:83226"/>
        <dbReference type="ChEBI" id="CHEBI:456216"/>
        <dbReference type="EC" id="2.7.14.1"/>
    </reaction>
</comment>
<dbReference type="GO" id="GO:0046314">
    <property type="term" value="P:phosphocreatine biosynthetic process"/>
    <property type="evidence" value="ECO:0007669"/>
    <property type="project" value="InterPro"/>
</dbReference>
<feature type="domain" description="Phosphagen kinase C-terminal" evidence="8">
    <location>
        <begin position="23"/>
        <end position="251"/>
    </location>
</feature>
<dbReference type="InterPro" id="IPR014746">
    <property type="entry name" value="Gln_synth/guanido_kin_cat_dom"/>
</dbReference>
<evidence type="ECO:0000256" key="7">
    <source>
        <dbReference type="RuleBase" id="RU000505"/>
    </source>
</evidence>
<gene>
    <name evidence="5" type="primary">mcsB</name>
    <name evidence="9" type="ORF">COX18_01025</name>
</gene>
<dbReference type="NCBIfam" id="NF002194">
    <property type="entry name" value="PRK01059.1-4"/>
    <property type="match status" value="1"/>
</dbReference>
<evidence type="ECO:0000256" key="5">
    <source>
        <dbReference type="HAMAP-Rule" id="MF_00602"/>
    </source>
</evidence>